<protein>
    <submittedName>
        <fullName evidence="1">Uncharacterized protein</fullName>
    </submittedName>
</protein>
<evidence type="ECO:0000313" key="2">
    <source>
        <dbReference type="Proteomes" id="UP000219338"/>
    </source>
</evidence>
<organism evidence="1 2">
    <name type="scientific">Armillaria ostoyae</name>
    <name type="common">Armillaria root rot fungus</name>
    <dbReference type="NCBI Taxonomy" id="47428"/>
    <lineage>
        <taxon>Eukaryota</taxon>
        <taxon>Fungi</taxon>
        <taxon>Dikarya</taxon>
        <taxon>Basidiomycota</taxon>
        <taxon>Agaricomycotina</taxon>
        <taxon>Agaricomycetes</taxon>
        <taxon>Agaricomycetidae</taxon>
        <taxon>Agaricales</taxon>
        <taxon>Marasmiineae</taxon>
        <taxon>Physalacriaceae</taxon>
        <taxon>Armillaria</taxon>
    </lineage>
</organism>
<name>A0A284S7A2_ARMOS</name>
<accession>A0A284S7A2</accession>
<reference evidence="2" key="1">
    <citation type="journal article" date="2017" name="Nat. Ecol. Evol.">
        <title>Genome expansion and lineage-specific genetic innovations in the forest pathogenic fungi Armillaria.</title>
        <authorList>
            <person name="Sipos G."/>
            <person name="Prasanna A.N."/>
            <person name="Walter M.C."/>
            <person name="O'Connor E."/>
            <person name="Balint B."/>
            <person name="Krizsan K."/>
            <person name="Kiss B."/>
            <person name="Hess J."/>
            <person name="Varga T."/>
            <person name="Slot J."/>
            <person name="Riley R."/>
            <person name="Boka B."/>
            <person name="Rigling D."/>
            <person name="Barry K."/>
            <person name="Lee J."/>
            <person name="Mihaltcheva S."/>
            <person name="LaButti K."/>
            <person name="Lipzen A."/>
            <person name="Waldron R."/>
            <person name="Moloney N.M."/>
            <person name="Sperisen C."/>
            <person name="Kredics L."/>
            <person name="Vagvoelgyi C."/>
            <person name="Patrignani A."/>
            <person name="Fitzpatrick D."/>
            <person name="Nagy I."/>
            <person name="Doyle S."/>
            <person name="Anderson J.B."/>
            <person name="Grigoriev I.V."/>
            <person name="Gueldener U."/>
            <person name="Muensterkoetter M."/>
            <person name="Nagy L.G."/>
        </authorList>
    </citation>
    <scope>NUCLEOTIDE SEQUENCE [LARGE SCALE GENOMIC DNA]</scope>
    <source>
        <strain evidence="2">C18/9</strain>
    </source>
</reference>
<proteinExistence type="predicted"/>
<dbReference type="EMBL" id="FUEG01000038">
    <property type="protein sequence ID" value="SJL16846.1"/>
    <property type="molecule type" value="Genomic_DNA"/>
</dbReference>
<dbReference type="Proteomes" id="UP000219338">
    <property type="component" value="Unassembled WGS sequence"/>
</dbReference>
<gene>
    <name evidence="1" type="ORF">ARMOST_20375</name>
</gene>
<keyword evidence="2" id="KW-1185">Reference proteome</keyword>
<sequence>MDLVLCHVDQPTKRDIVGGRSLKLGARKYRACTIGLGSTAIEAAAWVTNILCFTERGDEERSHQWTNISTSTSDNPRSRHTRSLWVLAEPSVHAYKIGNQYGAAETKLSSSRGSGHLVSHAGIQKNKSVALVMIQIRASGTEHP</sequence>
<evidence type="ECO:0000313" key="1">
    <source>
        <dbReference type="EMBL" id="SJL16846.1"/>
    </source>
</evidence>
<dbReference type="AlphaFoldDB" id="A0A284S7A2"/>